<reference evidence="2" key="1">
    <citation type="journal article" date="2015" name="Chem. Biol.">
        <title>Structure, bioactivity, and resistance mechanism of streptomonomicin, an unusual lasso Peptide from an understudied halophilic actinomycete.</title>
        <authorList>
            <person name="Metelev M."/>
            <person name="Tietz J.I."/>
            <person name="Melby J.O."/>
            <person name="Blair P.M."/>
            <person name="Zhu L."/>
            <person name="Livnat I."/>
            <person name="Severinov K."/>
            <person name="Mitchell D.A."/>
        </authorList>
    </citation>
    <scope>NUCLEOTIDE SEQUENCE [LARGE SCALE GENOMIC DNA]</scope>
    <source>
        <strain evidence="2">YIM 90003</strain>
    </source>
</reference>
<keyword evidence="2" id="KW-1185">Reference proteome</keyword>
<gene>
    <name evidence="1" type="ORF">LP52_00325</name>
</gene>
<proteinExistence type="predicted"/>
<organism evidence="1 2">
    <name type="scientific">Streptomonospora alba</name>
    <dbReference type="NCBI Taxonomy" id="183763"/>
    <lineage>
        <taxon>Bacteria</taxon>
        <taxon>Bacillati</taxon>
        <taxon>Actinomycetota</taxon>
        <taxon>Actinomycetes</taxon>
        <taxon>Streptosporangiales</taxon>
        <taxon>Nocardiopsidaceae</taxon>
        <taxon>Streptomonospora</taxon>
    </lineage>
</organism>
<dbReference type="RefSeq" id="WP_040269669.1">
    <property type="nucleotide sequence ID" value="NZ_JROO01000001.1"/>
</dbReference>
<comment type="caution">
    <text evidence="1">The sequence shown here is derived from an EMBL/GenBank/DDBJ whole genome shotgun (WGS) entry which is preliminary data.</text>
</comment>
<evidence type="ECO:0000313" key="2">
    <source>
        <dbReference type="Proteomes" id="UP000031675"/>
    </source>
</evidence>
<accession>A0A0C2GB27</accession>
<dbReference type="STRING" id="183763.LP52_00325"/>
<dbReference type="EMBL" id="JROO01000001">
    <property type="protein sequence ID" value="KII00594.1"/>
    <property type="molecule type" value="Genomic_DNA"/>
</dbReference>
<sequence length="119" mass="12505">MAPEETRYGRVVEPGAVVEDAEDLGYRPAPDRVRDLAERGRTVLVRCAPPPCADSGPAPGRPEEARAAEAAEVALASVYAWLGARVFATGHPQAVRQALALVASAQGRRPPAVARRGLA</sequence>
<dbReference type="OrthoDB" id="3436698at2"/>
<dbReference type="Proteomes" id="UP000031675">
    <property type="component" value="Unassembled WGS sequence"/>
</dbReference>
<evidence type="ECO:0000313" key="1">
    <source>
        <dbReference type="EMBL" id="KII00594.1"/>
    </source>
</evidence>
<name>A0A0C2GB27_9ACTN</name>
<protein>
    <submittedName>
        <fullName evidence="1">Uncharacterized protein</fullName>
    </submittedName>
</protein>
<dbReference type="AlphaFoldDB" id="A0A0C2GB27"/>